<name>A0A1Y4UIF0_9LACO</name>
<dbReference type="EMBL" id="NFLZ01000001">
    <property type="protein sequence ID" value="OUQ78152.1"/>
    <property type="molecule type" value="Genomic_DNA"/>
</dbReference>
<dbReference type="GO" id="GO:0016791">
    <property type="term" value="F:phosphatase activity"/>
    <property type="evidence" value="ECO:0007669"/>
    <property type="project" value="TreeGrafter"/>
</dbReference>
<keyword evidence="6" id="KW-1185">Reference proteome</keyword>
<sequence length="195" mass="22685">MAINLYLVRHGQTLFNAQQRMQGSCDSALTKLGIKQAEALRDYFKKKQIVFDKAYCSTQERASDTLEIIVGPEMDYERLKDLKEKNYGPFEAKKNFWWPLMKFRSGSMEDNREVVERMERGINLILRDAKDGENILVVGHGDSMSRYICEKAGNHKFHGFHNAEYVQLKSNGHEVEYVKSCWPAKKLKIEQLTEK</sequence>
<feature type="active site" description="Proton donor/acceptor" evidence="1">
    <location>
        <position position="84"/>
    </location>
</feature>
<feature type="binding site" evidence="2">
    <location>
        <begin position="84"/>
        <end position="87"/>
    </location>
    <ligand>
        <name>substrate</name>
    </ligand>
</feature>
<dbReference type="Proteomes" id="UP000196293">
    <property type="component" value="Unassembled WGS sequence"/>
</dbReference>
<reference evidence="4" key="2">
    <citation type="journal article" date="2018" name="BMC Genomics">
        <title>Whole genome sequencing and function prediction of 133 gut anaerobes isolated from chicken caecum in pure cultures.</title>
        <authorList>
            <person name="Medvecky M."/>
            <person name="Cejkova D."/>
            <person name="Polansky O."/>
            <person name="Karasova D."/>
            <person name="Kubasova T."/>
            <person name="Cizek A."/>
            <person name="Rychlik I."/>
        </authorList>
    </citation>
    <scope>NUCLEOTIDE SEQUENCE</scope>
    <source>
        <strain evidence="4">An101</strain>
        <strain evidence="3">An115</strain>
    </source>
</reference>
<reference evidence="5 6" key="1">
    <citation type="submission" date="2017-04" db="EMBL/GenBank/DDBJ databases">
        <title>Function of individual gut microbiota members based on whole genome sequencing of pure cultures obtained from chicken caecum.</title>
        <authorList>
            <person name="Medvecky M."/>
            <person name="Cejkova D."/>
            <person name="Polansky O."/>
            <person name="Karasova D."/>
            <person name="Kubasova T."/>
            <person name="Cizek A."/>
            <person name="Rychlik I."/>
        </authorList>
    </citation>
    <scope>NUCLEOTIDE SEQUENCE [LARGE SCALE GENOMIC DNA]</scope>
    <source>
        <strain evidence="5">An101</strain>
        <strain evidence="6">An115</strain>
    </source>
</reference>
<feature type="active site" description="Tele-phosphohistidine intermediate" evidence="1">
    <location>
        <position position="10"/>
    </location>
</feature>
<accession>A0A1Y4UIF0</accession>
<dbReference type="InterPro" id="IPR050275">
    <property type="entry name" value="PGM_Phosphatase"/>
</dbReference>
<dbReference type="InterPro" id="IPR013078">
    <property type="entry name" value="His_Pase_superF_clade-1"/>
</dbReference>
<organism evidence="4 5">
    <name type="scientific">Lactobacillus gallinarum</name>
    <dbReference type="NCBI Taxonomy" id="52242"/>
    <lineage>
        <taxon>Bacteria</taxon>
        <taxon>Bacillati</taxon>
        <taxon>Bacillota</taxon>
        <taxon>Bacilli</taxon>
        <taxon>Lactobacillales</taxon>
        <taxon>Lactobacillaceae</taxon>
        <taxon>Lactobacillus</taxon>
    </lineage>
</organism>
<evidence type="ECO:0000313" key="4">
    <source>
        <dbReference type="EMBL" id="OUQ78152.1"/>
    </source>
</evidence>
<dbReference type="EMBL" id="NFLS01000003">
    <property type="protein sequence ID" value="OUQ57532.1"/>
    <property type="molecule type" value="Genomic_DNA"/>
</dbReference>
<dbReference type="SUPFAM" id="SSF53254">
    <property type="entry name" value="Phosphoglycerate mutase-like"/>
    <property type="match status" value="1"/>
</dbReference>
<feature type="binding site" evidence="2">
    <location>
        <position position="61"/>
    </location>
    <ligand>
        <name>substrate</name>
    </ligand>
</feature>
<dbReference type="GO" id="GO:0005737">
    <property type="term" value="C:cytoplasm"/>
    <property type="evidence" value="ECO:0007669"/>
    <property type="project" value="TreeGrafter"/>
</dbReference>
<evidence type="ECO:0000256" key="2">
    <source>
        <dbReference type="PIRSR" id="PIRSR613078-2"/>
    </source>
</evidence>
<feature type="binding site" evidence="2">
    <location>
        <begin position="9"/>
        <end position="16"/>
    </location>
    <ligand>
        <name>substrate</name>
    </ligand>
</feature>
<comment type="caution">
    <text evidence="4">The sequence shown here is derived from an EMBL/GenBank/DDBJ whole genome shotgun (WGS) entry which is preliminary data.</text>
</comment>
<dbReference type="CDD" id="cd07067">
    <property type="entry name" value="HP_PGM_like"/>
    <property type="match status" value="1"/>
</dbReference>
<evidence type="ECO:0000313" key="3">
    <source>
        <dbReference type="EMBL" id="OUQ57532.1"/>
    </source>
</evidence>
<evidence type="ECO:0000256" key="1">
    <source>
        <dbReference type="PIRSR" id="PIRSR613078-1"/>
    </source>
</evidence>
<dbReference type="PANTHER" id="PTHR48100">
    <property type="entry name" value="BROAD-SPECIFICITY PHOSPHATASE YOR283W-RELATED"/>
    <property type="match status" value="1"/>
</dbReference>
<proteinExistence type="predicted"/>
<dbReference type="InterPro" id="IPR001345">
    <property type="entry name" value="PG/BPGM_mutase_AS"/>
</dbReference>
<dbReference type="Pfam" id="PF00300">
    <property type="entry name" value="His_Phos_1"/>
    <property type="match status" value="1"/>
</dbReference>
<protein>
    <submittedName>
        <fullName evidence="4">Phosphoglycerate mutase</fullName>
    </submittedName>
</protein>
<dbReference type="AlphaFoldDB" id="A0A1Y4UIF0"/>
<gene>
    <name evidence="4" type="ORF">B5E44_00655</name>
    <name evidence="3" type="ORF">B5E59_01910</name>
</gene>
<dbReference type="RefSeq" id="WP_087175869.1">
    <property type="nucleotide sequence ID" value="NZ_CALHTS010000042.1"/>
</dbReference>
<dbReference type="SMART" id="SM00855">
    <property type="entry name" value="PGAM"/>
    <property type="match status" value="1"/>
</dbReference>
<dbReference type="PROSITE" id="PS00175">
    <property type="entry name" value="PG_MUTASE"/>
    <property type="match status" value="1"/>
</dbReference>
<dbReference type="PANTHER" id="PTHR48100:SF5">
    <property type="entry name" value="HISTIDINE PHOSPHATASE FAMILY PROTEIN"/>
    <property type="match status" value="1"/>
</dbReference>
<dbReference type="Proteomes" id="UP000195859">
    <property type="component" value="Unassembled WGS sequence"/>
</dbReference>
<dbReference type="Gene3D" id="3.40.50.1240">
    <property type="entry name" value="Phosphoglycerate mutase-like"/>
    <property type="match status" value="1"/>
</dbReference>
<dbReference type="InterPro" id="IPR029033">
    <property type="entry name" value="His_PPase_superfam"/>
</dbReference>
<evidence type="ECO:0000313" key="5">
    <source>
        <dbReference type="Proteomes" id="UP000195859"/>
    </source>
</evidence>
<evidence type="ECO:0000313" key="6">
    <source>
        <dbReference type="Proteomes" id="UP000196293"/>
    </source>
</evidence>